<evidence type="ECO:0000256" key="13">
    <source>
        <dbReference type="ARBA" id="ARBA00049494"/>
    </source>
</evidence>
<dbReference type="PIRSF" id="PIRSF004491">
    <property type="entry name" value="FAD_Synth"/>
    <property type="match status" value="1"/>
</dbReference>
<accession>A0A173R8M9</accession>
<reference evidence="17 19" key="2">
    <citation type="submission" date="2018-08" db="EMBL/GenBank/DDBJ databases">
        <title>A genome reference for cultivated species of the human gut microbiota.</title>
        <authorList>
            <person name="Zou Y."/>
            <person name="Xue W."/>
            <person name="Luo G."/>
        </authorList>
    </citation>
    <scope>NUCLEOTIDE SEQUENCE [LARGE SCALE GENOMIC DNA]</scope>
    <source>
        <strain evidence="17 19">AM37-1AC</strain>
    </source>
</reference>
<dbReference type="Proteomes" id="UP000283513">
    <property type="component" value="Unassembled WGS sequence"/>
</dbReference>
<dbReference type="InterPro" id="IPR015865">
    <property type="entry name" value="Riboflavin_kinase_bac/euk"/>
</dbReference>
<comment type="pathway">
    <text evidence="2 14">Cofactor biosynthesis; FMN biosynthesis; FMN from riboflavin (ATP route): step 1/1.</text>
</comment>
<dbReference type="InterPro" id="IPR015864">
    <property type="entry name" value="FAD_synthase"/>
</dbReference>
<feature type="domain" description="Riboflavin kinase" evidence="15">
    <location>
        <begin position="179"/>
        <end position="305"/>
    </location>
</feature>
<comment type="catalytic activity">
    <reaction evidence="12 14">
        <text>riboflavin + ATP = FMN + ADP + H(+)</text>
        <dbReference type="Rhea" id="RHEA:14357"/>
        <dbReference type="ChEBI" id="CHEBI:15378"/>
        <dbReference type="ChEBI" id="CHEBI:30616"/>
        <dbReference type="ChEBI" id="CHEBI:57986"/>
        <dbReference type="ChEBI" id="CHEBI:58210"/>
        <dbReference type="ChEBI" id="CHEBI:456216"/>
        <dbReference type="EC" id="2.7.1.26"/>
    </reaction>
</comment>
<keyword evidence="6 14" id="KW-0548">Nucleotidyltransferase</keyword>
<dbReference type="NCBIfam" id="TIGR00083">
    <property type="entry name" value="ribF"/>
    <property type="match status" value="1"/>
</dbReference>
<dbReference type="GO" id="GO:0008531">
    <property type="term" value="F:riboflavin kinase activity"/>
    <property type="evidence" value="ECO:0007669"/>
    <property type="project" value="UniProtKB-UniRule"/>
</dbReference>
<evidence type="ECO:0000256" key="12">
    <source>
        <dbReference type="ARBA" id="ARBA00047880"/>
    </source>
</evidence>
<evidence type="ECO:0000256" key="4">
    <source>
        <dbReference type="ARBA" id="ARBA00022643"/>
    </source>
</evidence>
<dbReference type="GO" id="GO:0003919">
    <property type="term" value="F:FMN adenylyltransferase activity"/>
    <property type="evidence" value="ECO:0007669"/>
    <property type="project" value="UniProtKB-UniRule"/>
</dbReference>
<dbReference type="NCBIfam" id="NF004162">
    <property type="entry name" value="PRK05627.1-5"/>
    <property type="match status" value="1"/>
</dbReference>
<dbReference type="PANTHER" id="PTHR22749">
    <property type="entry name" value="RIBOFLAVIN KINASE/FMN ADENYLYLTRANSFERASE"/>
    <property type="match status" value="1"/>
</dbReference>
<evidence type="ECO:0000313" key="19">
    <source>
        <dbReference type="Proteomes" id="UP000283513"/>
    </source>
</evidence>
<keyword evidence="7 14" id="KW-0547">Nucleotide-binding</keyword>
<dbReference type="SUPFAM" id="SSF82114">
    <property type="entry name" value="Riboflavin kinase-like"/>
    <property type="match status" value="1"/>
</dbReference>
<dbReference type="Gene3D" id="3.40.50.620">
    <property type="entry name" value="HUPs"/>
    <property type="match status" value="1"/>
</dbReference>
<comment type="pathway">
    <text evidence="1 14">Cofactor biosynthesis; FAD biosynthesis; FAD from FMN: step 1/1.</text>
</comment>
<dbReference type="UniPathway" id="UPA00276">
    <property type="reaction ID" value="UER00406"/>
</dbReference>
<reference evidence="16 18" key="1">
    <citation type="submission" date="2015-09" db="EMBL/GenBank/DDBJ databases">
        <authorList>
            <consortium name="Pathogen Informatics"/>
        </authorList>
    </citation>
    <scope>NUCLEOTIDE SEQUENCE [LARGE SCALE GENOMIC DNA]</scope>
    <source>
        <strain evidence="16 18">2789STDY5834960</strain>
    </source>
</reference>
<keyword evidence="8 14" id="KW-0418">Kinase</keyword>
<dbReference type="AlphaFoldDB" id="A0A173R8M9"/>
<keyword evidence="5 14" id="KW-0808">Transferase</keyword>
<evidence type="ECO:0000256" key="9">
    <source>
        <dbReference type="ARBA" id="ARBA00022827"/>
    </source>
</evidence>
<dbReference type="Proteomes" id="UP000095350">
    <property type="component" value="Unassembled WGS sequence"/>
</dbReference>
<dbReference type="PANTHER" id="PTHR22749:SF6">
    <property type="entry name" value="RIBOFLAVIN KINASE"/>
    <property type="match status" value="1"/>
</dbReference>
<dbReference type="UniPathway" id="UPA00277">
    <property type="reaction ID" value="UER00407"/>
</dbReference>
<name>A0A173R8M9_9FIRM</name>
<evidence type="ECO:0000256" key="7">
    <source>
        <dbReference type="ARBA" id="ARBA00022741"/>
    </source>
</evidence>
<gene>
    <name evidence="16" type="primary">ribF</name>
    <name evidence="17" type="ORF">DW856_01435</name>
    <name evidence="16" type="ORF">ERS852572_00240</name>
</gene>
<comment type="catalytic activity">
    <reaction evidence="13 14">
        <text>FMN + ATP + H(+) = FAD + diphosphate</text>
        <dbReference type="Rhea" id="RHEA:17237"/>
        <dbReference type="ChEBI" id="CHEBI:15378"/>
        <dbReference type="ChEBI" id="CHEBI:30616"/>
        <dbReference type="ChEBI" id="CHEBI:33019"/>
        <dbReference type="ChEBI" id="CHEBI:57692"/>
        <dbReference type="ChEBI" id="CHEBI:58210"/>
        <dbReference type="EC" id="2.7.7.2"/>
    </reaction>
</comment>
<dbReference type="SUPFAM" id="SSF52374">
    <property type="entry name" value="Nucleotidylyl transferase"/>
    <property type="match status" value="1"/>
</dbReference>
<dbReference type="InterPro" id="IPR023465">
    <property type="entry name" value="Riboflavin_kinase_dom_sf"/>
</dbReference>
<evidence type="ECO:0000313" key="18">
    <source>
        <dbReference type="Proteomes" id="UP000095350"/>
    </source>
</evidence>
<dbReference type="STRING" id="166486.ERS852572_00240"/>
<dbReference type="Gene3D" id="2.40.30.30">
    <property type="entry name" value="Riboflavin kinase-like"/>
    <property type="match status" value="1"/>
</dbReference>
<dbReference type="EC" id="2.7.7.2" evidence="14"/>
<dbReference type="GO" id="GO:0006747">
    <property type="term" value="P:FAD biosynthetic process"/>
    <property type="evidence" value="ECO:0007669"/>
    <property type="project" value="UniProtKB-UniRule"/>
</dbReference>
<keyword evidence="3 14" id="KW-0285">Flavoprotein</keyword>
<keyword evidence="10 14" id="KW-0067">ATP-binding</keyword>
<dbReference type="RefSeq" id="WP_055193112.1">
    <property type="nucleotide sequence ID" value="NZ_CABIYH010000002.1"/>
</dbReference>
<evidence type="ECO:0000259" key="15">
    <source>
        <dbReference type="SMART" id="SM00904"/>
    </source>
</evidence>
<protein>
    <recommendedName>
        <fullName evidence="14">Riboflavin biosynthesis protein</fullName>
    </recommendedName>
    <domain>
        <recommendedName>
            <fullName evidence="14">Riboflavin kinase</fullName>
            <ecNumber evidence="14">2.7.1.26</ecNumber>
        </recommendedName>
        <alternativeName>
            <fullName evidence="14">Flavokinase</fullName>
        </alternativeName>
    </domain>
    <domain>
        <recommendedName>
            <fullName evidence="14">FMN adenylyltransferase</fullName>
            <ecNumber evidence="14">2.7.7.2</ecNumber>
        </recommendedName>
        <alternativeName>
            <fullName evidence="14">FAD pyrophosphorylase</fullName>
        </alternativeName>
        <alternativeName>
            <fullName evidence="14">FAD synthase</fullName>
        </alternativeName>
    </domain>
</protein>
<evidence type="ECO:0000256" key="8">
    <source>
        <dbReference type="ARBA" id="ARBA00022777"/>
    </source>
</evidence>
<evidence type="ECO:0000256" key="1">
    <source>
        <dbReference type="ARBA" id="ARBA00004726"/>
    </source>
</evidence>
<evidence type="ECO:0000256" key="11">
    <source>
        <dbReference type="ARBA" id="ARBA00023268"/>
    </source>
</evidence>
<dbReference type="SMART" id="SM00904">
    <property type="entry name" value="Flavokinase"/>
    <property type="match status" value="1"/>
</dbReference>
<dbReference type="GO" id="GO:0005524">
    <property type="term" value="F:ATP binding"/>
    <property type="evidence" value="ECO:0007669"/>
    <property type="project" value="UniProtKB-UniRule"/>
</dbReference>
<evidence type="ECO:0000256" key="3">
    <source>
        <dbReference type="ARBA" id="ARBA00022630"/>
    </source>
</evidence>
<dbReference type="CDD" id="cd02064">
    <property type="entry name" value="FAD_synthetase_N"/>
    <property type="match status" value="1"/>
</dbReference>
<dbReference type="EMBL" id="QSHO01000001">
    <property type="protein sequence ID" value="RHC20900.1"/>
    <property type="molecule type" value="Genomic_DNA"/>
</dbReference>
<dbReference type="GO" id="GO:0009231">
    <property type="term" value="P:riboflavin biosynthetic process"/>
    <property type="evidence" value="ECO:0007669"/>
    <property type="project" value="InterPro"/>
</dbReference>
<dbReference type="Pfam" id="PF01687">
    <property type="entry name" value="Flavokinase"/>
    <property type="match status" value="1"/>
</dbReference>
<dbReference type="InterPro" id="IPR002606">
    <property type="entry name" value="Riboflavin_kinase_bac"/>
</dbReference>
<dbReference type="EC" id="2.7.1.26" evidence="14"/>
<dbReference type="InterPro" id="IPR014729">
    <property type="entry name" value="Rossmann-like_a/b/a_fold"/>
</dbReference>
<dbReference type="InterPro" id="IPR023468">
    <property type="entry name" value="Riboflavin_kinase"/>
</dbReference>
<evidence type="ECO:0000256" key="10">
    <source>
        <dbReference type="ARBA" id="ARBA00022840"/>
    </source>
</evidence>
<evidence type="ECO:0000256" key="6">
    <source>
        <dbReference type="ARBA" id="ARBA00022695"/>
    </source>
</evidence>
<evidence type="ECO:0000256" key="14">
    <source>
        <dbReference type="PIRNR" id="PIRNR004491"/>
    </source>
</evidence>
<keyword evidence="4 14" id="KW-0288">FMN</keyword>
<dbReference type="OrthoDB" id="9803667at2"/>
<keyword evidence="9 14" id="KW-0274">FAD</keyword>
<evidence type="ECO:0000256" key="5">
    <source>
        <dbReference type="ARBA" id="ARBA00022679"/>
    </source>
</evidence>
<proteinExistence type="inferred from homology"/>
<dbReference type="GO" id="GO:0009398">
    <property type="term" value="P:FMN biosynthetic process"/>
    <property type="evidence" value="ECO:0007669"/>
    <property type="project" value="UniProtKB-UniRule"/>
</dbReference>
<keyword evidence="11" id="KW-0511">Multifunctional enzyme</keyword>
<evidence type="ECO:0000313" key="16">
    <source>
        <dbReference type="EMBL" id="CUM74290.1"/>
    </source>
</evidence>
<organism evidence="16 18">
    <name type="scientific">Roseburia intestinalis</name>
    <dbReference type="NCBI Taxonomy" id="166486"/>
    <lineage>
        <taxon>Bacteria</taxon>
        <taxon>Bacillati</taxon>
        <taxon>Bacillota</taxon>
        <taxon>Clostridia</taxon>
        <taxon>Lachnospirales</taxon>
        <taxon>Lachnospiraceae</taxon>
        <taxon>Roseburia</taxon>
    </lineage>
</organism>
<evidence type="ECO:0000313" key="17">
    <source>
        <dbReference type="EMBL" id="RHC20900.1"/>
    </source>
</evidence>
<dbReference type="Pfam" id="PF06574">
    <property type="entry name" value="FAD_syn"/>
    <property type="match status" value="1"/>
</dbReference>
<sequence length="309" mass="35335">MKYLKNTTEFYIEESTVLSLGKFDGIHRGHELLMEHLASKKEAGLAAVIFTFNIPPRKSVEQVEAKVLTTNEEKMHIFEQIGIDYLVECPFTKEIMCMEPEDFIAKIVHQLHVKCFVVGSDFHFGHNRRGDYHMLKDLSDKYGYEVLVIDKMQEDKRDISSTFVREEIAKGNIEKANHLLGYHYFVTGEILHGRHLGSTKLGIPTINQIPPEEKLLPESGVYVTEVRLGDRSCRGVTNVGVKPTIEGKNPVGVETHLLDFAGDLYGKVVTVEFLTRIREERKFSSIEALKEEMQNNIAYARAWFEKNES</sequence>
<evidence type="ECO:0000256" key="2">
    <source>
        <dbReference type="ARBA" id="ARBA00005201"/>
    </source>
</evidence>
<dbReference type="PaxDb" id="166486-ERS852572_00240"/>
<dbReference type="FunFam" id="3.40.50.620:FF:000021">
    <property type="entry name" value="Riboflavin biosynthesis protein"/>
    <property type="match status" value="1"/>
</dbReference>
<comment type="similarity">
    <text evidence="14">Belongs to the ribF family.</text>
</comment>
<dbReference type="EMBL" id="CYXZ01000002">
    <property type="protein sequence ID" value="CUM74290.1"/>
    <property type="molecule type" value="Genomic_DNA"/>
</dbReference>